<evidence type="ECO:0000256" key="4">
    <source>
        <dbReference type="ARBA" id="ARBA00022454"/>
    </source>
</evidence>
<sequence>MSILEAYSSQNSNFSTPTKPKRRRYPREPEPEFKTPQPPEPATPQASSASDIWKWVLRSEAIAPCFVRDVFKMRRHEIKDEEYYWIGNIPCRTIRIVGMIVGVQRFDKKVVYTIDDGTAVIDCIHKTQPAAQIKNNDTKKTKVTIDIPELAKPIANIGALLQTVGRVQEFYESRQIIVESLEKCTSANEEPFHWRTVLSLHETKYSSSAPFVIPASDSSAVLDNVVSGSEFGTPSSTIMSTLSSSVATSSAAPSPTKSTASSQRSPNKLRHPSRLHSQDLTANTFRIYLKHYMDNPPSVSDDTDLSDQDDYGPLSSPTKRQRTPLNRAVSSCHNTDPEATPRPSCATYIPKSQSSQRIKMMNTMNPPLRGFTLSYLRRVPELSDMARRVCKAETKRREREARKKAREANSNKSQSRSRSQISQPSSKSTAASNSVVQDKENSTSARIKRLFRWAILRLIEDGSIVIWPGPAYPCSTVPGNSIHNTLLWKYSSSSSSANSTLNSDASLFSAASSRSSTTIPDDDEEIVISDPDSDEEAYVSLFPEYLAIEVEAAIRSMTARAQARSSSSLRTTKQGILSFLQRDDRWRKVGEWSVEEALEYLQDDGRAVIDKGLWRLLS</sequence>
<feature type="compositionally biased region" description="Basic and acidic residues" evidence="9">
    <location>
        <begin position="390"/>
        <end position="409"/>
    </location>
</feature>
<evidence type="ECO:0000256" key="8">
    <source>
        <dbReference type="ARBA" id="ARBA00030039"/>
    </source>
</evidence>
<dbReference type="Pfam" id="PF10451">
    <property type="entry name" value="Stn1"/>
    <property type="match status" value="1"/>
</dbReference>
<feature type="compositionally biased region" description="Low complexity" evidence="9">
    <location>
        <begin position="247"/>
        <end position="262"/>
    </location>
</feature>
<dbReference type="SUPFAM" id="SSF50249">
    <property type="entry name" value="Nucleic acid-binding proteins"/>
    <property type="match status" value="1"/>
</dbReference>
<evidence type="ECO:0000313" key="12">
    <source>
        <dbReference type="Proteomes" id="UP000297245"/>
    </source>
</evidence>
<dbReference type="GO" id="GO:0000781">
    <property type="term" value="C:chromosome, telomeric region"/>
    <property type="evidence" value="ECO:0007669"/>
    <property type="project" value="UniProtKB-SubCell"/>
</dbReference>
<organism evidence="11 12">
    <name type="scientific">Dendrothele bispora (strain CBS 962.96)</name>
    <dbReference type="NCBI Taxonomy" id="1314807"/>
    <lineage>
        <taxon>Eukaryota</taxon>
        <taxon>Fungi</taxon>
        <taxon>Dikarya</taxon>
        <taxon>Basidiomycota</taxon>
        <taxon>Agaricomycotina</taxon>
        <taxon>Agaricomycetes</taxon>
        <taxon>Agaricomycetidae</taxon>
        <taxon>Agaricales</taxon>
        <taxon>Agaricales incertae sedis</taxon>
        <taxon>Dendrothele</taxon>
    </lineage>
</organism>
<evidence type="ECO:0000313" key="11">
    <source>
        <dbReference type="EMBL" id="THV07917.1"/>
    </source>
</evidence>
<feature type="compositionally biased region" description="Polar residues" evidence="9">
    <location>
        <begin position="7"/>
        <end position="18"/>
    </location>
</feature>
<feature type="compositionally biased region" description="Low complexity" evidence="9">
    <location>
        <begin position="410"/>
        <end position="428"/>
    </location>
</feature>
<keyword evidence="12" id="KW-1185">Reference proteome</keyword>
<evidence type="ECO:0000256" key="5">
    <source>
        <dbReference type="ARBA" id="ARBA00022895"/>
    </source>
</evidence>
<protein>
    <recommendedName>
        <fullName evidence="3">CST complex subunit STN1</fullName>
    </recommendedName>
    <alternativeName>
        <fullName evidence="8">Suppressor of cdc thirteen homolog</fullName>
    </alternativeName>
</protein>
<keyword evidence="4" id="KW-0158">Chromosome</keyword>
<keyword evidence="7" id="KW-0539">Nucleus</keyword>
<dbReference type="OrthoDB" id="77828at2759"/>
<name>A0A4S8MX22_DENBC</name>
<reference evidence="11 12" key="1">
    <citation type="journal article" date="2019" name="Nat. Ecol. Evol.">
        <title>Megaphylogeny resolves global patterns of mushroom evolution.</title>
        <authorList>
            <person name="Varga T."/>
            <person name="Krizsan K."/>
            <person name="Foldi C."/>
            <person name="Dima B."/>
            <person name="Sanchez-Garcia M."/>
            <person name="Sanchez-Ramirez S."/>
            <person name="Szollosi G.J."/>
            <person name="Szarkandi J.G."/>
            <person name="Papp V."/>
            <person name="Albert L."/>
            <person name="Andreopoulos W."/>
            <person name="Angelini C."/>
            <person name="Antonin V."/>
            <person name="Barry K.W."/>
            <person name="Bougher N.L."/>
            <person name="Buchanan P."/>
            <person name="Buyck B."/>
            <person name="Bense V."/>
            <person name="Catcheside P."/>
            <person name="Chovatia M."/>
            <person name="Cooper J."/>
            <person name="Damon W."/>
            <person name="Desjardin D."/>
            <person name="Finy P."/>
            <person name="Geml J."/>
            <person name="Haridas S."/>
            <person name="Hughes K."/>
            <person name="Justo A."/>
            <person name="Karasinski D."/>
            <person name="Kautmanova I."/>
            <person name="Kiss B."/>
            <person name="Kocsube S."/>
            <person name="Kotiranta H."/>
            <person name="LaButti K.M."/>
            <person name="Lechner B.E."/>
            <person name="Liimatainen K."/>
            <person name="Lipzen A."/>
            <person name="Lukacs Z."/>
            <person name="Mihaltcheva S."/>
            <person name="Morgado L.N."/>
            <person name="Niskanen T."/>
            <person name="Noordeloos M.E."/>
            <person name="Ohm R.A."/>
            <person name="Ortiz-Santana B."/>
            <person name="Ovrebo C."/>
            <person name="Racz N."/>
            <person name="Riley R."/>
            <person name="Savchenko A."/>
            <person name="Shiryaev A."/>
            <person name="Soop K."/>
            <person name="Spirin V."/>
            <person name="Szebenyi C."/>
            <person name="Tomsovsky M."/>
            <person name="Tulloss R.E."/>
            <person name="Uehling J."/>
            <person name="Grigoriev I.V."/>
            <person name="Vagvolgyi C."/>
            <person name="Papp T."/>
            <person name="Martin F.M."/>
            <person name="Miettinen O."/>
            <person name="Hibbett D.S."/>
            <person name="Nagy L.G."/>
        </authorList>
    </citation>
    <scope>NUCLEOTIDE SEQUENCE [LARGE SCALE GENOMIC DNA]</scope>
    <source>
        <strain evidence="11 12">CBS 962.96</strain>
    </source>
</reference>
<evidence type="ECO:0000256" key="2">
    <source>
        <dbReference type="ARBA" id="ARBA00004574"/>
    </source>
</evidence>
<dbReference type="InterPro" id="IPR018856">
    <property type="entry name" value="Stn1_N"/>
</dbReference>
<dbReference type="GO" id="GO:0005634">
    <property type="term" value="C:nucleus"/>
    <property type="evidence" value="ECO:0007669"/>
    <property type="project" value="UniProtKB-SubCell"/>
</dbReference>
<dbReference type="AlphaFoldDB" id="A0A4S8MX22"/>
<accession>A0A4S8MX22</accession>
<keyword evidence="5" id="KW-0779">Telomere</keyword>
<dbReference type="Gene3D" id="2.40.50.140">
    <property type="entry name" value="Nucleic acid-binding proteins"/>
    <property type="match status" value="1"/>
</dbReference>
<dbReference type="PANTHER" id="PTHR13989:SF33">
    <property type="entry name" value="CST COMPLEX SUBUNIT STN1"/>
    <property type="match status" value="1"/>
</dbReference>
<dbReference type="InterPro" id="IPR012340">
    <property type="entry name" value="NA-bd_OB-fold"/>
</dbReference>
<proteinExistence type="predicted"/>
<dbReference type="InterPro" id="IPR040260">
    <property type="entry name" value="RFA2-like"/>
</dbReference>
<dbReference type="GO" id="GO:0003677">
    <property type="term" value="F:DNA binding"/>
    <property type="evidence" value="ECO:0007669"/>
    <property type="project" value="UniProtKB-KW"/>
</dbReference>
<feature type="compositionally biased region" description="Acidic residues" evidence="9">
    <location>
        <begin position="301"/>
        <end position="310"/>
    </location>
</feature>
<dbReference type="EMBL" id="ML179036">
    <property type="protein sequence ID" value="THV07917.1"/>
    <property type="molecule type" value="Genomic_DNA"/>
</dbReference>
<evidence type="ECO:0000256" key="7">
    <source>
        <dbReference type="ARBA" id="ARBA00023242"/>
    </source>
</evidence>
<feature type="region of interest" description="Disordered" evidence="9">
    <location>
        <begin position="298"/>
        <end position="348"/>
    </location>
</feature>
<dbReference type="PANTHER" id="PTHR13989">
    <property type="entry name" value="REPLICATION PROTEIN A-RELATED"/>
    <property type="match status" value="1"/>
</dbReference>
<feature type="region of interest" description="Disordered" evidence="9">
    <location>
        <begin position="247"/>
        <end position="276"/>
    </location>
</feature>
<gene>
    <name evidence="11" type="ORF">K435DRAFT_959384</name>
</gene>
<evidence type="ECO:0000256" key="1">
    <source>
        <dbReference type="ARBA" id="ARBA00004123"/>
    </source>
</evidence>
<evidence type="ECO:0000256" key="9">
    <source>
        <dbReference type="SAM" id="MobiDB-lite"/>
    </source>
</evidence>
<comment type="subcellular location">
    <subcellularLocation>
        <location evidence="2">Chromosome</location>
        <location evidence="2">Telomere</location>
    </subcellularLocation>
    <subcellularLocation>
        <location evidence="1">Nucleus</location>
    </subcellularLocation>
</comment>
<feature type="domain" description="CST complex subunit Stn1 N-terminal" evidence="10">
    <location>
        <begin position="59"/>
        <end position="198"/>
    </location>
</feature>
<evidence type="ECO:0000256" key="6">
    <source>
        <dbReference type="ARBA" id="ARBA00023125"/>
    </source>
</evidence>
<evidence type="ECO:0000259" key="10">
    <source>
        <dbReference type="Pfam" id="PF10451"/>
    </source>
</evidence>
<dbReference type="Proteomes" id="UP000297245">
    <property type="component" value="Unassembled WGS sequence"/>
</dbReference>
<evidence type="ECO:0000256" key="3">
    <source>
        <dbReference type="ARBA" id="ARBA00017411"/>
    </source>
</evidence>
<feature type="region of interest" description="Disordered" evidence="9">
    <location>
        <begin position="390"/>
        <end position="439"/>
    </location>
</feature>
<keyword evidence="6" id="KW-0238">DNA-binding</keyword>
<feature type="region of interest" description="Disordered" evidence="9">
    <location>
        <begin position="1"/>
        <end position="47"/>
    </location>
</feature>